<dbReference type="PANTHER" id="PTHR45727:SF2">
    <property type="entry name" value="NPC INTRACELLULAR CHOLESTEROL TRANSPORTER 1"/>
    <property type="match status" value="1"/>
</dbReference>
<evidence type="ECO:0000313" key="2">
    <source>
        <dbReference type="EnsemblMetazoa" id="tetur02g02990.1"/>
    </source>
</evidence>
<keyword evidence="3" id="KW-1185">Reference proteome</keyword>
<dbReference type="GO" id="GO:0016020">
    <property type="term" value="C:membrane"/>
    <property type="evidence" value="ECO:0007669"/>
    <property type="project" value="TreeGrafter"/>
</dbReference>
<dbReference type="HOGENOM" id="CLU_018944_0_0_1"/>
<dbReference type="eggNOG" id="KOG1933">
    <property type="taxonomic scope" value="Eukaryota"/>
</dbReference>
<dbReference type="GO" id="GO:0032934">
    <property type="term" value="F:sterol binding"/>
    <property type="evidence" value="ECO:0007669"/>
    <property type="project" value="TreeGrafter"/>
</dbReference>
<dbReference type="GO" id="GO:0015918">
    <property type="term" value="P:sterol transport"/>
    <property type="evidence" value="ECO:0007669"/>
    <property type="project" value="TreeGrafter"/>
</dbReference>
<dbReference type="AlphaFoldDB" id="T1JV18"/>
<name>T1JV18_TETUR</name>
<reference evidence="2" key="2">
    <citation type="submission" date="2015-06" db="UniProtKB">
        <authorList>
            <consortium name="EnsemblMetazoa"/>
        </authorList>
    </citation>
    <scope>IDENTIFICATION</scope>
</reference>
<feature type="transmembrane region" description="Helical" evidence="1">
    <location>
        <begin position="66"/>
        <end position="83"/>
    </location>
</feature>
<accession>T1JV18</accession>
<feature type="transmembrane region" description="Helical" evidence="1">
    <location>
        <begin position="123"/>
        <end position="148"/>
    </location>
</feature>
<keyword evidence="1" id="KW-0812">Transmembrane</keyword>
<feature type="transmembrane region" description="Helical" evidence="1">
    <location>
        <begin position="753"/>
        <end position="775"/>
    </location>
</feature>
<feature type="transmembrane region" description="Helical" evidence="1">
    <location>
        <begin position="160"/>
        <end position="179"/>
    </location>
</feature>
<organism evidence="2 3">
    <name type="scientific">Tetranychus urticae</name>
    <name type="common">Two-spotted spider mite</name>
    <dbReference type="NCBI Taxonomy" id="32264"/>
    <lineage>
        <taxon>Eukaryota</taxon>
        <taxon>Metazoa</taxon>
        <taxon>Ecdysozoa</taxon>
        <taxon>Arthropoda</taxon>
        <taxon>Chelicerata</taxon>
        <taxon>Arachnida</taxon>
        <taxon>Acari</taxon>
        <taxon>Acariformes</taxon>
        <taxon>Trombidiformes</taxon>
        <taxon>Prostigmata</taxon>
        <taxon>Eleutherengona</taxon>
        <taxon>Raphignathae</taxon>
        <taxon>Tetranychoidea</taxon>
        <taxon>Tetranychidae</taxon>
        <taxon>Tetranychus</taxon>
    </lineage>
</organism>
<dbReference type="Proteomes" id="UP000015104">
    <property type="component" value="Unassembled WGS sequence"/>
</dbReference>
<reference evidence="3" key="1">
    <citation type="submission" date="2011-08" db="EMBL/GenBank/DDBJ databases">
        <authorList>
            <person name="Rombauts S."/>
        </authorList>
    </citation>
    <scope>NUCLEOTIDE SEQUENCE</scope>
    <source>
        <strain evidence="3">London</strain>
    </source>
</reference>
<protein>
    <recommendedName>
        <fullName evidence="4">SSD domain-containing protein</fullName>
    </recommendedName>
</protein>
<sequence>MQHAPLVKSSDFIEAMKSARFLASNIERAVSTALKPGEEVKVFPYSLVYVYYEQYLTIYGDSIRSLALSITAIFLVSFVLYGFGIEASLGSSVLSGITLTEFAGILVLAWSTSQIFVVFYFRMYFGIVIIGALHGLILLPVLLSVFGAEPKLGSSFANEMMIMIFFEVSFIYLINFFVLKKSNNFLKGFENADWLIEESVFGDEKNNIVTSITQENGWGEIKVFRDFKTQTTSLICLQNRCDRYDTISLWHQVTNSWLAEYLKRILLMGPYRIISYFANEPTNEVEKNGLQDANSKILIRRKNPGQIGVRGINQYIDPHLTAVLSIIQIEPLQSSMVPLPPKYIHYKFSESFTRHNGSKIYKTTTNHFIITHLDPICSLEIIGERPYRGLIHDYKFGLKYTSGFNECTVELSNKKINYMTSKRYGIEFVKELYFPESAVESFSFKLGMKAEYNKLIDNVEYDLVVTTYSRSVLEVNGYSRIRMNITDILKDFCVLLNLYSKSGSHESQFYLIGVRKKCFTEAMEFSVANDGPQMITHMDNACFGDKNDKVILDLKISFLERSSVRTIQYFSSHIQNIKHELRRMIMDKLNISYLRINLIKFDFFDEYTIMAKVEIVESFVTYSRTSHRFRIKSTESGLYSSVIDECVRHEGSKAENKFIISCETGNFCLGIDHEKSLPDRGENGLNCVLFNNSDRSLTKLFADVSLSEIRKSYYNLNGSLFYYFNGAHLVVYLRNVSPEEAASNIQAVSSKYFSLFSIFLVLITIIFCLIVIIFYQLGQPKTYALVDSVSLRAFNSRE</sequence>
<evidence type="ECO:0000256" key="1">
    <source>
        <dbReference type="SAM" id="Phobius"/>
    </source>
</evidence>
<keyword evidence="1" id="KW-0472">Membrane</keyword>
<evidence type="ECO:0000313" key="3">
    <source>
        <dbReference type="Proteomes" id="UP000015104"/>
    </source>
</evidence>
<proteinExistence type="predicted"/>
<feature type="transmembrane region" description="Helical" evidence="1">
    <location>
        <begin position="89"/>
        <end position="111"/>
    </location>
</feature>
<evidence type="ECO:0008006" key="4">
    <source>
        <dbReference type="Google" id="ProtNLM"/>
    </source>
</evidence>
<keyword evidence="1" id="KW-1133">Transmembrane helix</keyword>
<dbReference type="PANTHER" id="PTHR45727">
    <property type="entry name" value="NPC INTRACELLULAR CHOLESTEROL TRANSPORTER 1"/>
    <property type="match status" value="1"/>
</dbReference>
<dbReference type="EnsemblMetazoa" id="tetur02g02990.1">
    <property type="protein sequence ID" value="tetur02g02990.1"/>
    <property type="gene ID" value="tetur02g02990"/>
</dbReference>
<dbReference type="EMBL" id="CAEY01000791">
    <property type="status" value="NOT_ANNOTATED_CDS"/>
    <property type="molecule type" value="Genomic_DNA"/>
</dbReference>